<feature type="transmembrane region" description="Helical" evidence="8">
    <location>
        <begin position="283"/>
        <end position="310"/>
    </location>
</feature>
<name>A0A1G5H9R6_9BACT</name>
<comment type="subcellular location">
    <subcellularLocation>
        <location evidence="1">Cell inner membrane</location>
        <topology evidence="1">Multi-pass membrane protein</topology>
    </subcellularLocation>
    <subcellularLocation>
        <location evidence="8">Cell membrane</location>
        <topology evidence="8">Multi-pass membrane protein</topology>
    </subcellularLocation>
</comment>
<keyword evidence="7 8" id="KW-0472">Membrane</keyword>
<dbReference type="GO" id="GO:0055085">
    <property type="term" value="P:transmembrane transport"/>
    <property type="evidence" value="ECO:0007669"/>
    <property type="project" value="InterPro"/>
</dbReference>
<dbReference type="Proteomes" id="UP000198870">
    <property type="component" value="Unassembled WGS sequence"/>
</dbReference>
<evidence type="ECO:0000256" key="9">
    <source>
        <dbReference type="SAM" id="MobiDB-lite"/>
    </source>
</evidence>
<feature type="transmembrane region" description="Helical" evidence="8">
    <location>
        <begin position="140"/>
        <end position="161"/>
    </location>
</feature>
<keyword evidence="12" id="KW-1185">Reference proteome</keyword>
<evidence type="ECO:0000256" key="6">
    <source>
        <dbReference type="ARBA" id="ARBA00022989"/>
    </source>
</evidence>
<feature type="compositionally biased region" description="Polar residues" evidence="9">
    <location>
        <begin position="54"/>
        <end position="63"/>
    </location>
</feature>
<evidence type="ECO:0000256" key="8">
    <source>
        <dbReference type="RuleBase" id="RU363032"/>
    </source>
</evidence>
<evidence type="ECO:0000313" key="12">
    <source>
        <dbReference type="Proteomes" id="UP000198870"/>
    </source>
</evidence>
<keyword evidence="3" id="KW-1003">Cell membrane</keyword>
<keyword evidence="5 8" id="KW-0812">Transmembrane</keyword>
<dbReference type="Pfam" id="PF00528">
    <property type="entry name" value="BPD_transp_1"/>
    <property type="match status" value="1"/>
</dbReference>
<dbReference type="AlphaFoldDB" id="A0A1G5H9R6"/>
<proteinExistence type="inferred from homology"/>
<dbReference type="PANTHER" id="PTHR30465">
    <property type="entry name" value="INNER MEMBRANE ABC TRANSPORTER"/>
    <property type="match status" value="1"/>
</dbReference>
<dbReference type="STRING" id="419481.SAMN05216233_11338"/>
<dbReference type="RefSeq" id="WP_092212197.1">
    <property type="nucleotide sequence ID" value="NZ_FMUX01000013.1"/>
</dbReference>
<evidence type="ECO:0000313" key="11">
    <source>
        <dbReference type="EMBL" id="SCY60513.1"/>
    </source>
</evidence>
<evidence type="ECO:0000256" key="3">
    <source>
        <dbReference type="ARBA" id="ARBA00022475"/>
    </source>
</evidence>
<evidence type="ECO:0000256" key="7">
    <source>
        <dbReference type="ARBA" id="ARBA00023136"/>
    </source>
</evidence>
<reference evidence="11 12" key="1">
    <citation type="submission" date="2016-10" db="EMBL/GenBank/DDBJ databases">
        <authorList>
            <person name="de Groot N.N."/>
        </authorList>
    </citation>
    <scope>NUCLEOTIDE SEQUENCE [LARGE SCALE GENOMIC DNA]</scope>
    <source>
        <strain evidence="11 12">AA1</strain>
    </source>
</reference>
<feature type="transmembrane region" description="Helical" evidence="8">
    <location>
        <begin position="225"/>
        <end position="247"/>
    </location>
</feature>
<dbReference type="InterPro" id="IPR000515">
    <property type="entry name" value="MetI-like"/>
</dbReference>
<dbReference type="GO" id="GO:0005886">
    <property type="term" value="C:plasma membrane"/>
    <property type="evidence" value="ECO:0007669"/>
    <property type="project" value="UniProtKB-SubCell"/>
</dbReference>
<organism evidence="11 12">
    <name type="scientific">Desulfoluna spongiiphila</name>
    <dbReference type="NCBI Taxonomy" id="419481"/>
    <lineage>
        <taxon>Bacteria</taxon>
        <taxon>Pseudomonadati</taxon>
        <taxon>Thermodesulfobacteriota</taxon>
        <taxon>Desulfobacteria</taxon>
        <taxon>Desulfobacterales</taxon>
        <taxon>Desulfolunaceae</taxon>
        <taxon>Desulfoluna</taxon>
    </lineage>
</organism>
<dbReference type="Gene3D" id="1.10.3720.10">
    <property type="entry name" value="MetI-like"/>
    <property type="match status" value="1"/>
</dbReference>
<dbReference type="GO" id="GO:0042884">
    <property type="term" value="P:microcin transport"/>
    <property type="evidence" value="ECO:0007669"/>
    <property type="project" value="TreeGrafter"/>
</dbReference>
<dbReference type="CDD" id="cd06261">
    <property type="entry name" value="TM_PBP2"/>
    <property type="match status" value="1"/>
</dbReference>
<comment type="similarity">
    <text evidence="8">Belongs to the binding-protein-dependent transport system permease family.</text>
</comment>
<evidence type="ECO:0000256" key="2">
    <source>
        <dbReference type="ARBA" id="ARBA00022448"/>
    </source>
</evidence>
<dbReference type="InterPro" id="IPR035906">
    <property type="entry name" value="MetI-like_sf"/>
</dbReference>
<evidence type="ECO:0000256" key="4">
    <source>
        <dbReference type="ARBA" id="ARBA00022519"/>
    </source>
</evidence>
<feature type="region of interest" description="Disordered" evidence="9">
    <location>
        <begin position="51"/>
        <end position="80"/>
    </location>
</feature>
<dbReference type="FunFam" id="1.10.3720.10:FF:000014">
    <property type="entry name" value="Microcin C ABC transporter permease YejB"/>
    <property type="match status" value="1"/>
</dbReference>
<gene>
    <name evidence="11" type="ORF">SAMN05216233_11338</name>
</gene>
<keyword evidence="6 8" id="KW-1133">Transmembrane helix</keyword>
<dbReference type="NCBIfam" id="NF011712">
    <property type="entry name" value="PRK15133.1"/>
    <property type="match status" value="1"/>
</dbReference>
<dbReference type="PROSITE" id="PS50928">
    <property type="entry name" value="ABC_TM1"/>
    <property type="match status" value="1"/>
</dbReference>
<accession>A0A1G5H9R6</accession>
<feature type="domain" description="ABC transmembrane type-1" evidence="10">
    <location>
        <begin position="134"/>
        <end position="349"/>
    </location>
</feature>
<feature type="transmembrane region" description="Helical" evidence="8">
    <location>
        <begin position="173"/>
        <end position="195"/>
    </location>
</feature>
<protein>
    <submittedName>
        <fullName evidence="11">Microcin C transport system permease protein</fullName>
    </submittedName>
</protein>
<dbReference type="SUPFAM" id="SSF161098">
    <property type="entry name" value="MetI-like"/>
    <property type="match status" value="1"/>
</dbReference>
<sequence length="367" mass="40386">MKEYIAKRVFLIFPTLLGIITINFFLVQAAPGGPVETMIARLNGTEVSAVDRATGSQEMSGPSDTDEALGESSSPYKGADGIPPEVIKEIERLYNFDKPIFTRYLLMLKDFSCFDFGESFFRDKRVVDLIKEKLPVSISLGVWSTVLIYLISIPLGIAKAVRHGSRFDLWSSLAVIVGDAVPMFLFAIVLIIFFAGGNYLTLFPLRGLVSDNVAQLSTWGKILDYLWHMVLPITTMVIGGFASLAMLTKNAFLDEISAQYVTTARAKGITEKRILYGHIFRNAMLIVISGFPAAFISMFFTGSLMTEVIFSLDGMGLMGFEAAMGRDYPVMFATLYIFTLMGLALSIVSDLTYTLVDPRISFGSSGS</sequence>
<feature type="transmembrane region" description="Helical" evidence="8">
    <location>
        <begin position="330"/>
        <end position="356"/>
    </location>
</feature>
<dbReference type="OrthoDB" id="9778910at2"/>
<keyword evidence="4" id="KW-0997">Cell inner membrane</keyword>
<dbReference type="PANTHER" id="PTHR30465:SF66">
    <property type="entry name" value="INNER MEMBRANE ABC TRANSPORTER PERMEASE PROTEIN YEJB"/>
    <property type="match status" value="1"/>
</dbReference>
<evidence type="ECO:0000256" key="1">
    <source>
        <dbReference type="ARBA" id="ARBA00004429"/>
    </source>
</evidence>
<evidence type="ECO:0000256" key="5">
    <source>
        <dbReference type="ARBA" id="ARBA00022692"/>
    </source>
</evidence>
<dbReference type="EMBL" id="FMUX01000013">
    <property type="protein sequence ID" value="SCY60513.1"/>
    <property type="molecule type" value="Genomic_DNA"/>
</dbReference>
<keyword evidence="2 8" id="KW-0813">Transport</keyword>
<evidence type="ECO:0000259" key="10">
    <source>
        <dbReference type="PROSITE" id="PS50928"/>
    </source>
</evidence>